<keyword evidence="2" id="KW-0808">Transferase</keyword>
<keyword evidence="1" id="KW-0328">Glycosyltransferase</keyword>
<dbReference type="CAZy" id="GT8">
    <property type="family name" value="Glycosyltransferase Family 8"/>
</dbReference>
<dbReference type="PaxDb" id="1140-Synpcc7942_0528"/>
<keyword evidence="3" id="KW-0479">Metal-binding</keyword>
<evidence type="ECO:0000313" key="5">
    <source>
        <dbReference type="Proteomes" id="UP000889800"/>
    </source>
</evidence>
<dbReference type="PANTHER" id="PTHR13778:SF47">
    <property type="entry name" value="LIPOPOLYSACCHARIDE 1,3-GALACTOSYLTRANSFERASE"/>
    <property type="match status" value="1"/>
</dbReference>
<dbReference type="KEGG" id="syf:Synpcc7942_0528"/>
<dbReference type="HOGENOM" id="CLU_933603_0_0_3"/>
<evidence type="ECO:0000256" key="2">
    <source>
        <dbReference type="ARBA" id="ARBA00022679"/>
    </source>
</evidence>
<evidence type="ECO:0000313" key="4">
    <source>
        <dbReference type="EMBL" id="ABB56560.1"/>
    </source>
</evidence>
<dbReference type="OrthoDB" id="5672604at2"/>
<dbReference type="AlphaFoldDB" id="Q31QV9"/>
<dbReference type="InterPro" id="IPR002495">
    <property type="entry name" value="Glyco_trans_8"/>
</dbReference>
<name>Q31QV9_SYNE7</name>
<dbReference type="InterPro" id="IPR029044">
    <property type="entry name" value="Nucleotide-diphossugar_trans"/>
</dbReference>
<dbReference type="GeneID" id="72429351"/>
<dbReference type="Gene3D" id="3.90.550.10">
    <property type="entry name" value="Spore Coat Polysaccharide Biosynthesis Protein SpsA, Chain A"/>
    <property type="match status" value="1"/>
</dbReference>
<dbReference type="InterPro" id="IPR050748">
    <property type="entry name" value="Glycosyltrans_8_dom-fam"/>
</dbReference>
<dbReference type="SUPFAM" id="SSF53448">
    <property type="entry name" value="Nucleotide-diphospho-sugar transferases"/>
    <property type="match status" value="1"/>
</dbReference>
<evidence type="ECO:0000256" key="3">
    <source>
        <dbReference type="ARBA" id="ARBA00022723"/>
    </source>
</evidence>
<dbReference type="RefSeq" id="WP_011377612.1">
    <property type="nucleotide sequence ID" value="NC_007604.1"/>
</dbReference>
<dbReference type="GO" id="GO:0046872">
    <property type="term" value="F:metal ion binding"/>
    <property type="evidence" value="ECO:0007669"/>
    <property type="project" value="UniProtKB-KW"/>
</dbReference>
<reference evidence="5" key="1">
    <citation type="submission" date="2005-08" db="EMBL/GenBank/DDBJ databases">
        <title>Complete sequence of chromosome 1 of Synechococcus elongatus PCC 7942.</title>
        <authorList>
            <consortium name="US DOE Joint Genome Institute"/>
            <person name="Copeland A."/>
            <person name="Lucas S."/>
            <person name="Lapidus A."/>
            <person name="Barry K."/>
            <person name="Detter J.C."/>
            <person name="Glavina T."/>
            <person name="Hammon N."/>
            <person name="Israni S."/>
            <person name="Pitluck S."/>
            <person name="Schmutz J."/>
            <person name="Larimer F."/>
            <person name="Land M."/>
            <person name="Kyrpides N."/>
            <person name="Lykidis A."/>
            <person name="Richardson P."/>
        </authorList>
    </citation>
    <scope>NUCLEOTIDE SEQUENCE [LARGE SCALE GENOMIC DNA]</scope>
    <source>
        <strain evidence="5">ATCC 33912 / PCC 7942 / FACHB-805</strain>
    </source>
</reference>
<dbReference type="GO" id="GO:0016757">
    <property type="term" value="F:glycosyltransferase activity"/>
    <property type="evidence" value="ECO:0007669"/>
    <property type="project" value="UniProtKB-KW"/>
</dbReference>
<evidence type="ECO:0000256" key="1">
    <source>
        <dbReference type="ARBA" id="ARBA00022676"/>
    </source>
</evidence>
<organism evidence="4 5">
    <name type="scientific">Synechococcus elongatus (strain ATCC 33912 / PCC 7942 / FACHB-805)</name>
    <name type="common">Anacystis nidulans R2</name>
    <dbReference type="NCBI Taxonomy" id="1140"/>
    <lineage>
        <taxon>Bacteria</taxon>
        <taxon>Bacillati</taxon>
        <taxon>Cyanobacteriota</taxon>
        <taxon>Cyanophyceae</taxon>
        <taxon>Synechococcales</taxon>
        <taxon>Synechococcaceae</taxon>
        <taxon>Synechococcus</taxon>
    </lineage>
</organism>
<proteinExistence type="predicted"/>
<dbReference type="eggNOG" id="COG1442">
    <property type="taxonomic scope" value="Bacteria"/>
</dbReference>
<keyword evidence="5" id="KW-1185">Reference proteome</keyword>
<dbReference type="Pfam" id="PF01501">
    <property type="entry name" value="Glyco_transf_8"/>
    <property type="match status" value="1"/>
</dbReference>
<gene>
    <name evidence="4" type="ordered locus">Synpcc7942_0528</name>
</gene>
<dbReference type="BioCyc" id="SYNEL:SYNPCC7942_0528-MONOMER"/>
<dbReference type="PANTHER" id="PTHR13778">
    <property type="entry name" value="GLYCOSYLTRANSFERASE 8 DOMAIN-CONTAINING PROTEIN"/>
    <property type="match status" value="1"/>
</dbReference>
<protein>
    <submittedName>
        <fullName evidence="4">Lipopolysaccharide biosynthesis proteins LPS</fullName>
    </submittedName>
</protein>
<dbReference type="EMBL" id="CP000100">
    <property type="protein sequence ID" value="ABB56560.1"/>
    <property type="molecule type" value="Genomic_DNA"/>
</dbReference>
<dbReference type="SMR" id="Q31QV9"/>
<dbReference type="Proteomes" id="UP000889800">
    <property type="component" value="Chromosome"/>
</dbReference>
<dbReference type="STRING" id="1140.Synpcc7942_0528"/>
<accession>Q31QV9</accession>
<sequence length="329" mass="37960">MVIVQVDAVPTHDLCQRSDQVRVRDESGVTPIAPPDETATMTLDIVLGLNQPIDFTLPVVINSAVQNSRQRETLRFNIVVPTGQTEHFQALLETTFPSPQFQWRLGTFQPSADLADYLAHKYSRDRGERLLGRFMQFSRVWLPQVFPDLTRILYFDTDVVLLEDPAILDQQAGDFNDQIFFAAVPHSRPAWLYFKKPWRAHSYIKAMGTTFNSGVMVTDLRFWTEAVYQRIQAALDRDRQFRYRFLEPGDEALLNACFPNYRALPKRWNRCGYGNARFVARLLACDPQEAAIIHWSGGHHKPWNTHDIIYGDLWRRYANLPGLLLPNPI</sequence>